<dbReference type="AlphaFoldDB" id="A0A0G4G1Q1"/>
<evidence type="ECO:0000313" key="2">
    <source>
        <dbReference type="Proteomes" id="UP000041254"/>
    </source>
</evidence>
<organism evidence="1 2">
    <name type="scientific">Vitrella brassicaformis (strain CCMP3155)</name>
    <dbReference type="NCBI Taxonomy" id="1169540"/>
    <lineage>
        <taxon>Eukaryota</taxon>
        <taxon>Sar</taxon>
        <taxon>Alveolata</taxon>
        <taxon>Colpodellida</taxon>
        <taxon>Vitrellaceae</taxon>
        <taxon>Vitrella</taxon>
    </lineage>
</organism>
<name>A0A0G4G1Q1_VITBC</name>
<proteinExistence type="predicted"/>
<dbReference type="InParanoid" id="A0A0G4G1Q1"/>
<dbReference type="Proteomes" id="UP000041254">
    <property type="component" value="Unassembled WGS sequence"/>
</dbReference>
<accession>A0A0G4G1Q1</accession>
<protein>
    <submittedName>
        <fullName evidence="1">Uncharacterized protein</fullName>
    </submittedName>
</protein>
<sequence length="148" mass="15912">MSIFERLCGACCLAGRNRDEAPKAMSPPPLPSPIQRNREVFLEGRTLSPGSHPMPELSLPIPIRRTMLLTEPHHYRTPMALHVPPSPYVMATLPGGGPPASPYGLPTMVPMERTPGHGRGGVGVGGVGMPRSPLQMQVQVQGLQGVRR</sequence>
<gene>
    <name evidence="1" type="ORF">Vbra_16647</name>
</gene>
<dbReference type="VEuPathDB" id="CryptoDB:Vbra_16647"/>
<reference evidence="1 2" key="1">
    <citation type="submission" date="2014-11" db="EMBL/GenBank/DDBJ databases">
        <authorList>
            <person name="Zhu J."/>
            <person name="Qi W."/>
            <person name="Song R."/>
        </authorList>
    </citation>
    <scope>NUCLEOTIDE SEQUENCE [LARGE SCALE GENOMIC DNA]</scope>
</reference>
<dbReference type="EMBL" id="CDMY01000542">
    <property type="protein sequence ID" value="CEM21660.1"/>
    <property type="molecule type" value="Genomic_DNA"/>
</dbReference>
<keyword evidence="2" id="KW-1185">Reference proteome</keyword>
<evidence type="ECO:0000313" key="1">
    <source>
        <dbReference type="EMBL" id="CEM21660.1"/>
    </source>
</evidence>